<dbReference type="PANTHER" id="PTHR21499">
    <property type="entry name" value="ASPARTATE KINASE"/>
    <property type="match status" value="1"/>
</dbReference>
<dbReference type="GO" id="GO:0005829">
    <property type="term" value="C:cytosol"/>
    <property type="evidence" value="ECO:0007669"/>
    <property type="project" value="TreeGrafter"/>
</dbReference>
<evidence type="ECO:0000313" key="11">
    <source>
        <dbReference type="EMBL" id="ALU31130.1"/>
    </source>
</evidence>
<dbReference type="PROSITE" id="PS51671">
    <property type="entry name" value="ACT"/>
    <property type="match status" value="1"/>
</dbReference>
<evidence type="ECO:0000259" key="9">
    <source>
        <dbReference type="PROSITE" id="PS51671"/>
    </source>
</evidence>
<reference evidence="12 13" key="1">
    <citation type="submission" date="2015-12" db="EMBL/GenBank/DDBJ databases">
        <title>A stable core within a dynamic pangenome in Sulfolobus acidocaldarius.</title>
        <authorList>
            <person name="Anderson R."/>
            <person name="Kouris A."/>
            <person name="Seward C."/>
            <person name="Campbell K."/>
            <person name="Whitaker R."/>
        </authorList>
    </citation>
    <scope>NUCLEOTIDE SEQUENCE [LARGE SCALE GENOMIC DNA]</scope>
    <source>
        <strain evidence="10 13">GG12-C01-09</strain>
        <strain evidence="11 12">NG05B_CO5_07</strain>
    </source>
</reference>
<dbReference type="InterPro" id="IPR005260">
    <property type="entry name" value="Asp_kin_monofn"/>
</dbReference>
<keyword evidence="2 7" id="KW-0808">Transferase</keyword>
<dbReference type="UniPathway" id="UPA00034">
    <property type="reaction ID" value="UER00015"/>
</dbReference>
<dbReference type="PANTHER" id="PTHR21499:SF70">
    <property type="entry name" value="ASPARTOKINASE"/>
    <property type="match status" value="1"/>
</dbReference>
<evidence type="ECO:0000256" key="7">
    <source>
        <dbReference type="RuleBase" id="RU003448"/>
    </source>
</evidence>
<dbReference type="UniPathway" id="UPA00051">
    <property type="reaction ID" value="UER00462"/>
</dbReference>
<dbReference type="Gene3D" id="3.30.2130.10">
    <property type="entry name" value="VC0802-like"/>
    <property type="match status" value="1"/>
</dbReference>
<dbReference type="Pfam" id="PF22468">
    <property type="entry name" value="ACT_9"/>
    <property type="match status" value="1"/>
</dbReference>
<dbReference type="GO" id="GO:0009090">
    <property type="term" value="P:homoserine biosynthetic process"/>
    <property type="evidence" value="ECO:0007669"/>
    <property type="project" value="TreeGrafter"/>
</dbReference>
<dbReference type="GO" id="GO:0004072">
    <property type="term" value="F:aspartate kinase activity"/>
    <property type="evidence" value="ECO:0007669"/>
    <property type="project" value="UniProtKB-EC"/>
</dbReference>
<dbReference type="GO" id="GO:0009089">
    <property type="term" value="P:lysine biosynthetic process via diaminopimelate"/>
    <property type="evidence" value="ECO:0007669"/>
    <property type="project" value="UniProtKB-UniPathway"/>
</dbReference>
<feature type="domain" description="ACT" evidence="9">
    <location>
        <begin position="312"/>
        <end position="381"/>
    </location>
</feature>
<evidence type="ECO:0000256" key="8">
    <source>
        <dbReference type="RuleBase" id="RU004249"/>
    </source>
</evidence>
<dbReference type="EMBL" id="CP013695">
    <property type="protein sequence ID" value="ALU31130.1"/>
    <property type="molecule type" value="Genomic_DNA"/>
</dbReference>
<evidence type="ECO:0000256" key="2">
    <source>
        <dbReference type="ARBA" id="ARBA00022679"/>
    </source>
</evidence>
<keyword evidence="5" id="KW-0067">ATP-binding</keyword>
<dbReference type="CDD" id="cd04921">
    <property type="entry name" value="ACT_AKi-HSDH-ThrA-like_1"/>
    <property type="match status" value="1"/>
</dbReference>
<dbReference type="Pfam" id="PF00696">
    <property type="entry name" value="AA_kinase"/>
    <property type="match status" value="1"/>
</dbReference>
<keyword evidence="3" id="KW-0547">Nucleotide-binding</keyword>
<dbReference type="STRING" id="1435377.SUSAZ_06755"/>
<dbReference type="GeneID" id="14551911"/>
<comment type="catalytic activity">
    <reaction evidence="6 7">
        <text>L-aspartate + ATP = 4-phospho-L-aspartate + ADP</text>
        <dbReference type="Rhea" id="RHEA:23776"/>
        <dbReference type="ChEBI" id="CHEBI:29991"/>
        <dbReference type="ChEBI" id="CHEBI:30616"/>
        <dbReference type="ChEBI" id="CHEBI:57535"/>
        <dbReference type="ChEBI" id="CHEBI:456216"/>
        <dbReference type="EC" id="2.7.2.4"/>
    </reaction>
</comment>
<protein>
    <recommendedName>
        <fullName evidence="7">Aspartokinase</fullName>
        <ecNumber evidence="7">2.7.2.4</ecNumber>
    </recommendedName>
</protein>
<dbReference type="Gene3D" id="3.40.1160.10">
    <property type="entry name" value="Acetylglutamate kinase-like"/>
    <property type="match status" value="1"/>
</dbReference>
<accession>A0A0U3GNT5</accession>
<dbReference type="RefSeq" id="WP_011278244.1">
    <property type="nucleotide sequence ID" value="NZ_BHWZ01000003.1"/>
</dbReference>
<comment type="pathway">
    <text evidence="8">Amino-acid biosynthesis; L-lysine biosynthesis via DAP pathway; (S)-tetrahydrodipicolinate from L-aspartate: step 1/4.</text>
</comment>
<evidence type="ECO:0000256" key="4">
    <source>
        <dbReference type="ARBA" id="ARBA00022777"/>
    </source>
</evidence>
<keyword evidence="8" id="KW-0028">Amino-acid biosynthesis</keyword>
<evidence type="ECO:0000256" key="1">
    <source>
        <dbReference type="ARBA" id="ARBA00010122"/>
    </source>
</evidence>
<dbReference type="OrthoDB" id="8904at2157"/>
<proteinExistence type="inferred from homology"/>
<dbReference type="GO" id="GO:0005524">
    <property type="term" value="F:ATP binding"/>
    <property type="evidence" value="ECO:0007669"/>
    <property type="project" value="UniProtKB-KW"/>
</dbReference>
<dbReference type="Proteomes" id="UP000060043">
    <property type="component" value="Chromosome"/>
</dbReference>
<dbReference type="InterPro" id="IPR001341">
    <property type="entry name" value="Asp_kinase"/>
</dbReference>
<evidence type="ECO:0000256" key="5">
    <source>
        <dbReference type="ARBA" id="ARBA00022840"/>
    </source>
</evidence>
<dbReference type="PIRSF" id="PIRSF000726">
    <property type="entry name" value="Asp_kin"/>
    <property type="match status" value="1"/>
</dbReference>
<dbReference type="GO" id="GO:0009088">
    <property type="term" value="P:threonine biosynthetic process"/>
    <property type="evidence" value="ECO:0007669"/>
    <property type="project" value="UniProtKB-UniPathway"/>
</dbReference>
<organism evidence="10 13">
    <name type="scientific">Sulfolobus acidocaldarius</name>
    <dbReference type="NCBI Taxonomy" id="2285"/>
    <lineage>
        <taxon>Archaea</taxon>
        <taxon>Thermoproteota</taxon>
        <taxon>Thermoprotei</taxon>
        <taxon>Sulfolobales</taxon>
        <taxon>Sulfolobaceae</taxon>
        <taxon>Sulfolobus</taxon>
    </lineage>
</organism>
<evidence type="ECO:0000313" key="12">
    <source>
        <dbReference type="Proteomes" id="UP000060043"/>
    </source>
</evidence>
<dbReference type="InterPro" id="IPR054352">
    <property type="entry name" value="ACT_Aspartokinase"/>
</dbReference>
<dbReference type="OMA" id="DNINIMM"/>
<dbReference type="PaxDb" id="1435377-SUSAZ_06755"/>
<dbReference type="SUPFAM" id="SSF53633">
    <property type="entry name" value="Carbamate kinase-like"/>
    <property type="match status" value="1"/>
</dbReference>
<dbReference type="EC" id="2.7.2.4" evidence="7"/>
<comment type="pathway">
    <text evidence="8">Amino-acid biosynthesis; L-threonine biosynthesis; L-threonine from L-aspartate: step 1/5.</text>
</comment>
<dbReference type="AlphaFoldDB" id="A0A0U3GNT5"/>
<dbReference type="InterPro" id="IPR001048">
    <property type="entry name" value="Asp/Glu/Uridylate_kinase"/>
</dbReference>
<dbReference type="EMBL" id="CP013694">
    <property type="protein sequence ID" value="ALU30409.1"/>
    <property type="molecule type" value="Genomic_DNA"/>
</dbReference>
<evidence type="ECO:0000256" key="3">
    <source>
        <dbReference type="ARBA" id="ARBA00022741"/>
    </source>
</evidence>
<evidence type="ECO:0000256" key="6">
    <source>
        <dbReference type="ARBA" id="ARBA00047872"/>
    </source>
</evidence>
<comment type="similarity">
    <text evidence="1 7">Belongs to the aspartokinase family.</text>
</comment>
<sequence length="447" mass="49471">MIKVIKIGGSIQKDEKDYELIADKISKYSDENRTLIVTSAIKGVTDQLTSVINETDKAVDKVTEIYDKHIKLLSKLVDGIEFEKAFRDISRLVDELYRIAWSIRVLDEATPRVKDYILSFGERLAVILLSSFLRTRKFSVNNLIEPPIVTDENYSEANVLLEDSKELLSKKLEESQQKIVVLPGFIGKSKNNRYTTIGRGGSDYTATLIGKLVDAKEVRLVTEVPGIMTADPRKISNSVTIQRLSLEEAIELSQLGAKKLHPRTFDPLFDANMKVIIEGLYEEGCTIIEGLCTSKDGLKGITTKEGLSLITIESTRIVGKIGSASTITSEAKNANVNIIALSQPASETTIQFVVDQKDQKKFVERLSQLSGLIKNIELSEVGAVSIVGCGLRNKEISSKVLSKASSYNPIFVSRGLKGVSITFIVDKKELDSISKELHEVVVNWSIN</sequence>
<evidence type="ECO:0000313" key="13">
    <source>
        <dbReference type="Proteomes" id="UP000065473"/>
    </source>
</evidence>
<dbReference type="InterPro" id="IPR036393">
    <property type="entry name" value="AceGlu_kinase-like_sf"/>
</dbReference>
<name>A0A0U3GNT5_9CREN</name>
<keyword evidence="4 7" id="KW-0418">Kinase</keyword>
<dbReference type="UniPathway" id="UPA00050">
    <property type="reaction ID" value="UER00461"/>
</dbReference>
<dbReference type="NCBIfam" id="TIGR00657">
    <property type="entry name" value="asp_kinases"/>
    <property type="match status" value="1"/>
</dbReference>
<gene>
    <name evidence="10" type="ORF">ATY89_10955</name>
    <name evidence="11" type="ORF">ATZ20_02510</name>
</gene>
<dbReference type="SUPFAM" id="SSF55021">
    <property type="entry name" value="ACT-like"/>
    <property type="match status" value="1"/>
</dbReference>
<dbReference type="InterPro" id="IPR045865">
    <property type="entry name" value="ACT-like_dom_sf"/>
</dbReference>
<dbReference type="InterPro" id="IPR002912">
    <property type="entry name" value="ACT_dom"/>
</dbReference>
<comment type="pathway">
    <text evidence="8">Amino-acid biosynthesis; L-methionine biosynthesis via de novo pathway; L-homoserine from L-aspartate: step 1/3.</text>
</comment>
<dbReference type="CDD" id="cd04892">
    <property type="entry name" value="ACT_AK-like_2"/>
    <property type="match status" value="1"/>
</dbReference>
<dbReference type="Proteomes" id="UP000065473">
    <property type="component" value="Chromosome"/>
</dbReference>
<evidence type="ECO:0000313" key="10">
    <source>
        <dbReference type="EMBL" id="ALU30409.1"/>
    </source>
</evidence>